<evidence type="ECO:0000256" key="6">
    <source>
        <dbReference type="ARBA" id="ARBA00022801"/>
    </source>
</evidence>
<dbReference type="PANTHER" id="PTHR42837">
    <property type="entry name" value="REGULATOR OF SIGMA-E PROTEASE RSEP"/>
    <property type="match status" value="1"/>
</dbReference>
<evidence type="ECO:0000256" key="8">
    <source>
        <dbReference type="ARBA" id="ARBA00022989"/>
    </source>
</evidence>
<dbReference type="EC" id="3.4.24.-" evidence="11"/>
<name>A0A2R5F434_9PROT</name>
<dbReference type="PROSITE" id="PS50106">
    <property type="entry name" value="PDZ"/>
    <property type="match status" value="1"/>
</dbReference>
<dbReference type="Gene3D" id="2.30.42.10">
    <property type="match status" value="2"/>
</dbReference>
<evidence type="ECO:0000313" key="14">
    <source>
        <dbReference type="Proteomes" id="UP000245081"/>
    </source>
</evidence>
<feature type="transmembrane region" description="Helical" evidence="11">
    <location>
        <begin position="95"/>
        <end position="116"/>
    </location>
</feature>
<accession>A0A2R5F434</accession>
<feature type="transmembrane region" description="Helical" evidence="11">
    <location>
        <begin position="423"/>
        <end position="441"/>
    </location>
</feature>
<keyword evidence="6 11" id="KW-0378">Hydrolase</keyword>
<comment type="subcellular location">
    <subcellularLocation>
        <location evidence="2">Membrane</location>
        <topology evidence="2">Multi-pass membrane protein</topology>
    </subcellularLocation>
</comment>
<reference evidence="13 14" key="1">
    <citation type="journal article" date="2018" name="Environ. Microbiol.">
        <title>Isolation and genomic characterization of Novimethylophilus kurashikiensis gen. nov. sp. nov., a new lanthanide-dependent methylotrophic species of Methylophilaceae.</title>
        <authorList>
            <person name="Lv H."/>
            <person name="Sahin N."/>
            <person name="Tani A."/>
        </authorList>
    </citation>
    <scope>NUCLEOTIDE SEQUENCE [LARGE SCALE GENOMIC DNA]</scope>
    <source>
        <strain evidence="13 14">La2-4</strain>
    </source>
</reference>
<dbReference type="SUPFAM" id="SSF50156">
    <property type="entry name" value="PDZ domain-like"/>
    <property type="match status" value="2"/>
</dbReference>
<comment type="caution">
    <text evidence="13">The sequence shown here is derived from an EMBL/GenBank/DDBJ whole genome shotgun (WGS) entry which is preliminary data.</text>
</comment>
<evidence type="ECO:0000256" key="3">
    <source>
        <dbReference type="ARBA" id="ARBA00007931"/>
    </source>
</evidence>
<keyword evidence="4 13" id="KW-0645">Protease</keyword>
<evidence type="ECO:0000313" key="13">
    <source>
        <dbReference type="EMBL" id="GBG13015.1"/>
    </source>
</evidence>
<evidence type="ECO:0000256" key="5">
    <source>
        <dbReference type="ARBA" id="ARBA00022692"/>
    </source>
</evidence>
<keyword evidence="5 11" id="KW-0812">Transmembrane</keyword>
<dbReference type="SMART" id="SM00228">
    <property type="entry name" value="PDZ"/>
    <property type="match status" value="2"/>
</dbReference>
<dbReference type="AlphaFoldDB" id="A0A2R5F434"/>
<keyword evidence="14" id="KW-1185">Reference proteome</keyword>
<dbReference type="Pfam" id="PF17820">
    <property type="entry name" value="PDZ_6"/>
    <property type="match status" value="1"/>
</dbReference>
<comment type="cofactor">
    <cofactor evidence="1 11">
        <name>Zn(2+)</name>
        <dbReference type="ChEBI" id="CHEBI:29105"/>
    </cofactor>
</comment>
<dbReference type="CDD" id="cd23081">
    <property type="entry name" value="cpPDZ_EcRseP-like"/>
    <property type="match status" value="1"/>
</dbReference>
<dbReference type="PANTHER" id="PTHR42837:SF2">
    <property type="entry name" value="MEMBRANE METALLOPROTEASE ARASP2, CHLOROPLASTIC-RELATED"/>
    <property type="match status" value="1"/>
</dbReference>
<feature type="transmembrane region" description="Helical" evidence="11">
    <location>
        <begin position="375"/>
        <end position="395"/>
    </location>
</feature>
<dbReference type="GO" id="GO:0046872">
    <property type="term" value="F:metal ion binding"/>
    <property type="evidence" value="ECO:0007669"/>
    <property type="project" value="UniProtKB-KW"/>
</dbReference>
<dbReference type="InterPro" id="IPR041489">
    <property type="entry name" value="PDZ_6"/>
</dbReference>
<evidence type="ECO:0000256" key="10">
    <source>
        <dbReference type="ARBA" id="ARBA00023136"/>
    </source>
</evidence>
<dbReference type="InterPro" id="IPR001478">
    <property type="entry name" value="PDZ"/>
</dbReference>
<proteinExistence type="inferred from homology"/>
<evidence type="ECO:0000256" key="11">
    <source>
        <dbReference type="RuleBase" id="RU362031"/>
    </source>
</evidence>
<evidence type="ECO:0000256" key="2">
    <source>
        <dbReference type="ARBA" id="ARBA00004141"/>
    </source>
</evidence>
<dbReference type="OrthoDB" id="9782003at2"/>
<dbReference type="InterPro" id="IPR004387">
    <property type="entry name" value="Pept_M50_Zn"/>
</dbReference>
<feature type="domain" description="PDZ" evidence="12">
    <location>
        <begin position="190"/>
        <end position="287"/>
    </location>
</feature>
<dbReference type="Pfam" id="PF02163">
    <property type="entry name" value="Peptidase_M50"/>
    <property type="match status" value="1"/>
</dbReference>
<evidence type="ECO:0000259" key="12">
    <source>
        <dbReference type="PROSITE" id="PS50106"/>
    </source>
</evidence>
<keyword evidence="11" id="KW-0479">Metal-binding</keyword>
<evidence type="ECO:0000256" key="4">
    <source>
        <dbReference type="ARBA" id="ARBA00022670"/>
    </source>
</evidence>
<evidence type="ECO:0000256" key="9">
    <source>
        <dbReference type="ARBA" id="ARBA00023049"/>
    </source>
</evidence>
<keyword evidence="8 11" id="KW-1133">Transmembrane helix</keyword>
<comment type="similarity">
    <text evidence="3 11">Belongs to the peptidase M50B family.</text>
</comment>
<dbReference type="CDD" id="cd06163">
    <property type="entry name" value="S2P-M50_PDZ_RseP-like"/>
    <property type="match status" value="1"/>
</dbReference>
<dbReference type="InterPro" id="IPR008915">
    <property type="entry name" value="Peptidase_M50"/>
</dbReference>
<dbReference type="GO" id="GO:0016020">
    <property type="term" value="C:membrane"/>
    <property type="evidence" value="ECO:0007669"/>
    <property type="project" value="UniProtKB-SubCell"/>
</dbReference>
<protein>
    <recommendedName>
        <fullName evidence="11">Zinc metalloprotease</fullName>
        <ecNumber evidence="11">3.4.24.-</ecNumber>
    </recommendedName>
</protein>
<dbReference type="RefSeq" id="WP_109014226.1">
    <property type="nucleotide sequence ID" value="NZ_BDOQ01000002.1"/>
</dbReference>
<keyword evidence="10 11" id="KW-0472">Membrane</keyword>
<organism evidence="13 14">
    <name type="scientific">Novimethylophilus kurashikiensis</name>
    <dbReference type="NCBI Taxonomy" id="1825523"/>
    <lineage>
        <taxon>Bacteria</taxon>
        <taxon>Pseudomonadati</taxon>
        <taxon>Pseudomonadota</taxon>
        <taxon>Betaproteobacteria</taxon>
        <taxon>Nitrosomonadales</taxon>
        <taxon>Methylophilaceae</taxon>
        <taxon>Novimethylophilus</taxon>
    </lineage>
</organism>
<gene>
    <name evidence="13" type="primary">rseP</name>
    <name evidence="13" type="ORF">NMK_0553</name>
</gene>
<keyword evidence="7 11" id="KW-0862">Zinc</keyword>
<keyword evidence="9 11" id="KW-0482">Metalloprotease</keyword>
<dbReference type="Proteomes" id="UP000245081">
    <property type="component" value="Unassembled WGS sequence"/>
</dbReference>
<dbReference type="NCBIfam" id="TIGR00054">
    <property type="entry name" value="RIP metalloprotease RseP"/>
    <property type="match status" value="1"/>
</dbReference>
<sequence>MLTVAAFLLTLGVLIVVHEFGHFLAARLSGVKVLRFSVGFGKPLYTKIIGQDKTEFVIAAFPLGGYVKMLDESEAPVMPAEVSRAFNRQPLAKRFAIVAAGPIANLLLAILLYWLLFMGGVNGMKPLLGEVHANSPAAQASMKAGELITRINGAAVTTWQDVRWALLKQSLKSGVAEVDAVSGHETYLHRVSLKSLNADDLEGDLLGKLGFNPAQPVIPAIVGEVLPGSVAEQSGIQVGDRILAVDGMAVTQWETFVQRVRMSPEKVLHVVIDRAGQSIKLSVRPERMQERGESIGRIGAATRMQPSDLDQYMVEVRYSPLAAFKQAVIKTWDTSVFSLKMLGSMITGQVSWKGISGPATIASLAGQTAHIGWKAFVGFLALVSISLGVLNLLPVPVLDGGHLMYYIVEFFKGSPVSERAMDIGQRVGLALLGILMTIALYNDFNRILTG</sequence>
<evidence type="ECO:0000256" key="1">
    <source>
        <dbReference type="ARBA" id="ARBA00001947"/>
    </source>
</evidence>
<dbReference type="InterPro" id="IPR036034">
    <property type="entry name" value="PDZ_sf"/>
</dbReference>
<dbReference type="GO" id="GO:0006508">
    <property type="term" value="P:proteolysis"/>
    <property type="evidence" value="ECO:0007669"/>
    <property type="project" value="UniProtKB-KW"/>
</dbReference>
<dbReference type="EMBL" id="BDOQ01000002">
    <property type="protein sequence ID" value="GBG13015.1"/>
    <property type="molecule type" value="Genomic_DNA"/>
</dbReference>
<evidence type="ECO:0000256" key="7">
    <source>
        <dbReference type="ARBA" id="ARBA00022833"/>
    </source>
</evidence>
<dbReference type="GO" id="GO:0004222">
    <property type="term" value="F:metalloendopeptidase activity"/>
    <property type="evidence" value="ECO:0007669"/>
    <property type="project" value="InterPro"/>
</dbReference>